<dbReference type="OrthoDB" id="8756331at2"/>
<evidence type="ECO:0000259" key="1">
    <source>
        <dbReference type="Pfam" id="PF07589"/>
    </source>
</evidence>
<evidence type="ECO:0000313" key="2">
    <source>
        <dbReference type="EMBL" id="MTW01981.1"/>
    </source>
</evidence>
<sequence>MAAQASFAVSGVTVNLIDLDTTDGVTPSITFNTEYGYAGYTIRHLPGYNDYISGGTNFGAVHNSSQWAIADASVGTRSLSLGVQTLQANVTAELSARSDTLFTLSKNTLAIFSVPYTVSLTKSSKEFLDTSFKFSAGVPGSYFDSDYTFRRGQVSSTLFGEIYTGSSAGEGSLNLLATIYTSTSGTPPIPEPGTYAMLLAGLGVIGWRLRQRNATSV</sequence>
<dbReference type="Pfam" id="PF07589">
    <property type="entry name" value="PEP-CTERM"/>
    <property type="match status" value="1"/>
</dbReference>
<proteinExistence type="predicted"/>
<evidence type="ECO:0000313" key="3">
    <source>
        <dbReference type="Proteomes" id="UP000484015"/>
    </source>
</evidence>
<dbReference type="NCBIfam" id="TIGR02595">
    <property type="entry name" value="PEP_CTERM"/>
    <property type="match status" value="1"/>
</dbReference>
<dbReference type="EMBL" id="WNLA01000003">
    <property type="protein sequence ID" value="MTW01981.1"/>
    <property type="molecule type" value="Genomic_DNA"/>
</dbReference>
<organism evidence="2 3">
    <name type="scientific">Pseudoduganella ginsengisoli</name>
    <dbReference type="NCBI Taxonomy" id="1462440"/>
    <lineage>
        <taxon>Bacteria</taxon>
        <taxon>Pseudomonadati</taxon>
        <taxon>Pseudomonadota</taxon>
        <taxon>Betaproteobacteria</taxon>
        <taxon>Burkholderiales</taxon>
        <taxon>Oxalobacteraceae</taxon>
        <taxon>Telluria group</taxon>
        <taxon>Pseudoduganella</taxon>
    </lineage>
</organism>
<protein>
    <submittedName>
        <fullName evidence="2">PEP-CTERM sorting domain-containing protein</fullName>
    </submittedName>
</protein>
<gene>
    <name evidence="2" type="ORF">GM668_07745</name>
</gene>
<dbReference type="AlphaFoldDB" id="A0A6L6PXX2"/>
<dbReference type="InterPro" id="IPR013424">
    <property type="entry name" value="Ice-binding_C"/>
</dbReference>
<name>A0A6L6PXX2_9BURK</name>
<reference evidence="2 3" key="1">
    <citation type="submission" date="2019-11" db="EMBL/GenBank/DDBJ databases">
        <title>Type strains purchased from KCTC, JCM and DSMZ.</title>
        <authorList>
            <person name="Lu H."/>
        </authorList>
    </citation>
    <scope>NUCLEOTIDE SEQUENCE [LARGE SCALE GENOMIC DNA]</scope>
    <source>
        <strain evidence="2 3">KCTC 42409</strain>
    </source>
</reference>
<feature type="domain" description="Ice-binding protein C-terminal" evidence="1">
    <location>
        <begin position="188"/>
        <end position="212"/>
    </location>
</feature>
<dbReference type="Proteomes" id="UP000484015">
    <property type="component" value="Unassembled WGS sequence"/>
</dbReference>
<keyword evidence="3" id="KW-1185">Reference proteome</keyword>
<accession>A0A6L6PXX2</accession>
<comment type="caution">
    <text evidence="2">The sequence shown here is derived from an EMBL/GenBank/DDBJ whole genome shotgun (WGS) entry which is preliminary data.</text>
</comment>